<reference evidence="3" key="1">
    <citation type="submission" date="2020-10" db="EMBL/GenBank/DDBJ databases">
        <title>Unveiling of a novel bifunctional photoreceptor, Dualchrome1, isolated from a cosmopolitan green alga.</title>
        <authorList>
            <person name="Suzuki S."/>
            <person name="Kawachi M."/>
        </authorList>
    </citation>
    <scope>NUCLEOTIDE SEQUENCE</scope>
    <source>
        <strain evidence="3">NIES 2893</strain>
    </source>
</reference>
<name>A0A830I040_9CHLO</name>
<feature type="transmembrane region" description="Helical" evidence="2">
    <location>
        <begin position="271"/>
        <end position="291"/>
    </location>
</feature>
<evidence type="ECO:0000256" key="1">
    <source>
        <dbReference type="SAM" id="MobiDB-lite"/>
    </source>
</evidence>
<feature type="transmembrane region" description="Helical" evidence="2">
    <location>
        <begin position="181"/>
        <end position="200"/>
    </location>
</feature>
<evidence type="ECO:0000313" key="3">
    <source>
        <dbReference type="EMBL" id="GHP12423.1"/>
    </source>
</evidence>
<keyword evidence="2" id="KW-1133">Transmembrane helix</keyword>
<keyword evidence="2" id="KW-0812">Transmembrane</keyword>
<dbReference type="Proteomes" id="UP000660262">
    <property type="component" value="Unassembled WGS sequence"/>
</dbReference>
<gene>
    <name evidence="3" type="ORF">PPROV_001115000</name>
</gene>
<dbReference type="AlphaFoldDB" id="A0A830I040"/>
<evidence type="ECO:0000256" key="2">
    <source>
        <dbReference type="SAM" id="Phobius"/>
    </source>
</evidence>
<keyword evidence="4" id="KW-1185">Reference proteome</keyword>
<organism evidence="3 4">
    <name type="scientific">Pycnococcus provasolii</name>
    <dbReference type="NCBI Taxonomy" id="41880"/>
    <lineage>
        <taxon>Eukaryota</taxon>
        <taxon>Viridiplantae</taxon>
        <taxon>Chlorophyta</taxon>
        <taxon>Pseudoscourfieldiophyceae</taxon>
        <taxon>Pseudoscourfieldiales</taxon>
        <taxon>Pycnococcaceae</taxon>
        <taxon>Pycnococcus</taxon>
    </lineage>
</organism>
<feature type="transmembrane region" description="Helical" evidence="2">
    <location>
        <begin position="212"/>
        <end position="232"/>
    </location>
</feature>
<feature type="compositionally biased region" description="Low complexity" evidence="1">
    <location>
        <begin position="21"/>
        <end position="30"/>
    </location>
</feature>
<evidence type="ECO:0000313" key="4">
    <source>
        <dbReference type="Proteomes" id="UP000660262"/>
    </source>
</evidence>
<feature type="region of interest" description="Disordered" evidence="1">
    <location>
        <begin position="1"/>
        <end position="32"/>
    </location>
</feature>
<comment type="caution">
    <text evidence="3">The sequence shown here is derived from an EMBL/GenBank/DDBJ whole genome shotgun (WGS) entry which is preliminary data.</text>
</comment>
<dbReference type="EMBL" id="BNJQ01000041">
    <property type="protein sequence ID" value="GHP12423.1"/>
    <property type="molecule type" value="Genomic_DNA"/>
</dbReference>
<protein>
    <submittedName>
        <fullName evidence="3">Uncharacterized protein</fullName>
    </submittedName>
</protein>
<feature type="transmembrane region" description="Helical" evidence="2">
    <location>
        <begin position="53"/>
        <end position="77"/>
    </location>
</feature>
<sequence length="292" mass="31382">MADVSLDVAPAQSQPSMMMKGNHQNQRRQYGNGGGNNNGRCCTCRGRRGVCSLILMTIMQVIVLLVALFGTMTSFWIDPPTVSLGAPGQSVGVVHAGLYRVCYPKTLADQNDVTTNVTIAGPLDAAWRDFREGFLALTPGRSGEFGDVPGAYERCTVAVKTHFYSNVYGENYWPRVQAVQVLAPAFVLLGLLKLVLMYVVNRPGMNDWPPFGVALVQVACGIAVVSVFATIYSDVAASAPQGPVVVFTGEQGNDVVVTSAPDQSVTQLWGWSFWTFASAVLSELLGALMMMC</sequence>
<keyword evidence="2" id="KW-0472">Membrane</keyword>
<proteinExistence type="predicted"/>
<accession>A0A830I040</accession>